<organism evidence="1">
    <name type="scientific">Candidatus Enterococcus clewellii</name>
    <dbReference type="NCBI Taxonomy" id="1834193"/>
    <lineage>
        <taxon>Bacteria</taxon>
        <taxon>Bacillati</taxon>
        <taxon>Bacillota</taxon>
        <taxon>Bacilli</taxon>
        <taxon>Lactobacillales</taxon>
        <taxon>Enterococcaceae</taxon>
        <taxon>Enterococcus</taxon>
    </lineage>
</organism>
<reference evidence="1" key="1">
    <citation type="submission" date="2017-05" db="EMBL/GenBank/DDBJ databases">
        <title>The Genome Sequence of Enterococcus sp. 9E7_DIV0242.</title>
        <authorList>
            <consortium name="The Broad Institute Genomics Platform"/>
            <consortium name="The Broad Institute Genomic Center for Infectious Diseases"/>
            <person name="Earl A."/>
            <person name="Manson A."/>
            <person name="Schwartman J."/>
            <person name="Gilmore M."/>
            <person name="Abouelleil A."/>
            <person name="Cao P."/>
            <person name="Chapman S."/>
            <person name="Cusick C."/>
            <person name="Shea T."/>
            <person name="Young S."/>
            <person name="Neafsey D."/>
            <person name="Nusbaum C."/>
            <person name="Birren B."/>
        </authorList>
    </citation>
    <scope>NUCLEOTIDE SEQUENCE [LARGE SCALE GENOMIC DNA]</scope>
    <source>
        <strain evidence="1">9E7_DIV0242</strain>
    </source>
</reference>
<evidence type="ECO:0000313" key="3">
    <source>
        <dbReference type="Proteomes" id="UP000195141"/>
    </source>
</evidence>
<dbReference type="AlphaFoldDB" id="A0A242K7Y6"/>
<dbReference type="Proteomes" id="UP000195141">
    <property type="component" value="Chromosome"/>
</dbReference>
<sequence length="82" mass="9764">MELTEFEKEMYKNATASMESVCRQLELFEIQVLPADTVLKHIRNQVNEFKEVEQSLIEKYRDCPIMDTINAELNERVKRNEL</sequence>
<keyword evidence="3" id="KW-1185">Reference proteome</keyword>
<evidence type="ECO:0000313" key="2">
    <source>
        <dbReference type="EMBL" id="WYJ90888.1"/>
    </source>
</evidence>
<reference evidence="2" key="2">
    <citation type="submission" date="2017-05" db="EMBL/GenBank/DDBJ databases">
        <authorList>
            <consortium name="The Broad Institute Genomics Platform"/>
            <consortium name="The Broad Institute Genomic Center for Infectious Diseases"/>
            <person name="Earl A."/>
            <person name="Manson A."/>
            <person name="Schwartman J."/>
            <person name="Gilmore M."/>
            <person name="Abouelleil A."/>
            <person name="Cao P."/>
            <person name="Chapman S."/>
            <person name="Cusick C."/>
            <person name="Shea T."/>
            <person name="Young S."/>
            <person name="Neafsey D."/>
            <person name="Nusbaum C."/>
            <person name="Birren B."/>
        </authorList>
    </citation>
    <scope>NUCLEOTIDE SEQUENCE</scope>
    <source>
        <strain evidence="2">9E7_DIV0242</strain>
    </source>
</reference>
<name>A0A242K7Y6_9ENTE</name>
<dbReference type="EMBL" id="CP147247">
    <property type="protein sequence ID" value="WYJ90888.1"/>
    <property type="molecule type" value="Genomic_DNA"/>
</dbReference>
<gene>
    <name evidence="1" type="ORF">A5888_001419</name>
    <name evidence="2" type="ORF">A5888_002656</name>
</gene>
<dbReference type="RefSeq" id="WP_086348521.1">
    <property type="nucleotide sequence ID" value="NZ_CP147247.1"/>
</dbReference>
<dbReference type="EMBL" id="NGMM01000002">
    <property type="protein sequence ID" value="OTP17281.1"/>
    <property type="molecule type" value="Genomic_DNA"/>
</dbReference>
<protein>
    <submittedName>
        <fullName evidence="1">Uncharacterized protein</fullName>
    </submittedName>
</protein>
<accession>A0A242K7Y6</accession>
<evidence type="ECO:0000313" key="1">
    <source>
        <dbReference type="EMBL" id="OTP17281.1"/>
    </source>
</evidence>
<reference evidence="2" key="3">
    <citation type="submission" date="2024-03" db="EMBL/GenBank/DDBJ databases">
        <title>The Genome Sequence of Enterococcus sp. DIV0242b.</title>
        <authorList>
            <consortium name="The Broad Institute Genomics Platform"/>
            <consortium name="The Broad Institute Microbial Omics Core"/>
            <consortium name="The Broad Institute Genomic Center for Infectious Diseases"/>
            <person name="Earl A."/>
            <person name="Manson A."/>
            <person name="Gilmore M."/>
            <person name="Schwartman J."/>
            <person name="Shea T."/>
            <person name="Abouelleil A."/>
            <person name="Cao P."/>
            <person name="Chapman S."/>
            <person name="Cusick C."/>
            <person name="Young S."/>
            <person name="Neafsey D."/>
            <person name="Nusbaum C."/>
            <person name="Birren B."/>
        </authorList>
    </citation>
    <scope>NUCLEOTIDE SEQUENCE</scope>
    <source>
        <strain evidence="2">9E7_DIV0242</strain>
    </source>
</reference>
<proteinExistence type="predicted"/>